<keyword evidence="1" id="KW-0732">Signal</keyword>
<protein>
    <submittedName>
        <fullName evidence="3">Quercetin dioxygenase-like cupin family protein</fullName>
    </submittedName>
</protein>
<gene>
    <name evidence="3" type="ORF">B0F88_104194</name>
</gene>
<evidence type="ECO:0000256" key="1">
    <source>
        <dbReference type="SAM" id="SignalP"/>
    </source>
</evidence>
<dbReference type="CDD" id="cd02236">
    <property type="entry name" value="cupin_CV2614-like"/>
    <property type="match status" value="1"/>
</dbReference>
<proteinExistence type="predicted"/>
<dbReference type="GO" id="GO:0051213">
    <property type="term" value="F:dioxygenase activity"/>
    <property type="evidence" value="ECO:0007669"/>
    <property type="project" value="UniProtKB-KW"/>
</dbReference>
<evidence type="ECO:0000259" key="2">
    <source>
        <dbReference type="Pfam" id="PF07883"/>
    </source>
</evidence>
<organism evidence="3 4">
    <name type="scientific">Methylobacter tundripaludum</name>
    <dbReference type="NCBI Taxonomy" id="173365"/>
    <lineage>
        <taxon>Bacteria</taxon>
        <taxon>Pseudomonadati</taxon>
        <taxon>Pseudomonadota</taxon>
        <taxon>Gammaproteobacteria</taxon>
        <taxon>Methylococcales</taxon>
        <taxon>Methylococcaceae</taxon>
        <taxon>Methylobacter</taxon>
    </lineage>
</organism>
<comment type="caution">
    <text evidence="3">The sequence shown here is derived from an EMBL/GenBank/DDBJ whole genome shotgun (WGS) entry which is preliminary data.</text>
</comment>
<dbReference type="InterPro" id="IPR011051">
    <property type="entry name" value="RmlC_Cupin_sf"/>
</dbReference>
<dbReference type="Proteomes" id="UP000238071">
    <property type="component" value="Unassembled WGS sequence"/>
</dbReference>
<evidence type="ECO:0000313" key="4">
    <source>
        <dbReference type="Proteomes" id="UP000238071"/>
    </source>
</evidence>
<dbReference type="Gene3D" id="2.60.120.10">
    <property type="entry name" value="Jelly Rolls"/>
    <property type="match status" value="1"/>
</dbReference>
<dbReference type="OrthoDB" id="287220at2"/>
<dbReference type="AlphaFoldDB" id="A0A2S6H4Q3"/>
<dbReference type="InterPro" id="IPR047142">
    <property type="entry name" value="OryJ/VirC-like"/>
</dbReference>
<keyword evidence="3" id="KW-0223">Dioxygenase</keyword>
<dbReference type="RefSeq" id="WP_104423188.1">
    <property type="nucleotide sequence ID" value="NZ_PTIY01000004.1"/>
</dbReference>
<feature type="domain" description="Cupin type-2" evidence="2">
    <location>
        <begin position="58"/>
        <end position="127"/>
    </location>
</feature>
<dbReference type="PANTHER" id="PTHR36156">
    <property type="entry name" value="SLR2101 PROTEIN"/>
    <property type="match status" value="1"/>
</dbReference>
<dbReference type="EMBL" id="PTIY01000004">
    <property type="protein sequence ID" value="PPK72400.1"/>
    <property type="molecule type" value="Genomic_DNA"/>
</dbReference>
<evidence type="ECO:0000313" key="3">
    <source>
        <dbReference type="EMBL" id="PPK72400.1"/>
    </source>
</evidence>
<name>A0A2S6H4Q3_9GAMM</name>
<reference evidence="3 4" key="1">
    <citation type="submission" date="2018-02" db="EMBL/GenBank/DDBJ databases">
        <title>Subsurface microbial communities from deep shales in Ohio and West Virginia, USA.</title>
        <authorList>
            <person name="Wrighton K."/>
        </authorList>
    </citation>
    <scope>NUCLEOTIDE SEQUENCE [LARGE SCALE GENOMIC DNA]</scope>
    <source>
        <strain evidence="3 4">OWC-G53F</strain>
    </source>
</reference>
<dbReference type="InterPro" id="IPR013096">
    <property type="entry name" value="Cupin_2"/>
</dbReference>
<dbReference type="PANTHER" id="PTHR36156:SF2">
    <property type="entry name" value="CUPIN TYPE-2 DOMAIN-CONTAINING PROTEIN"/>
    <property type="match status" value="1"/>
</dbReference>
<keyword evidence="3" id="KW-0560">Oxidoreductase</keyword>
<feature type="chain" id="PRO_5015561624" evidence="1">
    <location>
        <begin position="22"/>
        <end position="152"/>
    </location>
</feature>
<keyword evidence="4" id="KW-1185">Reference proteome</keyword>
<dbReference type="InterPro" id="IPR014710">
    <property type="entry name" value="RmlC-like_jellyroll"/>
</dbReference>
<dbReference type="SUPFAM" id="SSF51182">
    <property type="entry name" value="RmlC-like cupins"/>
    <property type="match status" value="1"/>
</dbReference>
<sequence>MNLKTQLILLLTLCCPLAASALDENPTIKVTQLLKTTTSWDGKQIIYPKGQGEVTALTVEIAPEGETGWHEHPVPSFGYIMEGELELRLATGEVKFLHAGDVLPESVGVLHNGRNTGEEPLKILVFYTGEVGAKLSVAHPEFVPPATPDSEK</sequence>
<feature type="signal peptide" evidence="1">
    <location>
        <begin position="1"/>
        <end position="21"/>
    </location>
</feature>
<accession>A0A2S6H4Q3</accession>
<dbReference type="Pfam" id="PF07883">
    <property type="entry name" value="Cupin_2"/>
    <property type="match status" value="1"/>
</dbReference>